<dbReference type="EMBL" id="CP036291">
    <property type="protein sequence ID" value="QDU87128.1"/>
    <property type="molecule type" value="Genomic_DNA"/>
</dbReference>
<evidence type="ECO:0000313" key="3">
    <source>
        <dbReference type="EMBL" id="QDU87128.1"/>
    </source>
</evidence>
<evidence type="ECO:0000256" key="1">
    <source>
        <dbReference type="SAM" id="SignalP"/>
    </source>
</evidence>
<dbReference type="SUPFAM" id="SSF50346">
    <property type="entry name" value="PRC-barrel domain"/>
    <property type="match status" value="2"/>
</dbReference>
<dbReference type="RefSeq" id="WP_145280994.1">
    <property type="nucleotide sequence ID" value="NZ_CP036291.1"/>
</dbReference>
<dbReference type="PANTHER" id="PTHR36505">
    <property type="entry name" value="BLR1072 PROTEIN"/>
    <property type="match status" value="1"/>
</dbReference>
<evidence type="ECO:0000259" key="2">
    <source>
        <dbReference type="Pfam" id="PF05239"/>
    </source>
</evidence>
<keyword evidence="4" id="KW-1185">Reference proteome</keyword>
<feature type="signal peptide" evidence="1">
    <location>
        <begin position="1"/>
        <end position="27"/>
    </location>
</feature>
<dbReference type="InterPro" id="IPR027275">
    <property type="entry name" value="PRC-brl_dom"/>
</dbReference>
<dbReference type="InterPro" id="IPR011033">
    <property type="entry name" value="PRC_barrel-like_sf"/>
</dbReference>
<reference evidence="3 4" key="1">
    <citation type="submission" date="2019-02" db="EMBL/GenBank/DDBJ databases">
        <title>Deep-cultivation of Planctomycetes and their phenomic and genomic characterization uncovers novel biology.</title>
        <authorList>
            <person name="Wiegand S."/>
            <person name="Jogler M."/>
            <person name="Boedeker C."/>
            <person name="Pinto D."/>
            <person name="Vollmers J."/>
            <person name="Rivas-Marin E."/>
            <person name="Kohn T."/>
            <person name="Peeters S.H."/>
            <person name="Heuer A."/>
            <person name="Rast P."/>
            <person name="Oberbeckmann S."/>
            <person name="Bunk B."/>
            <person name="Jeske O."/>
            <person name="Meyerdierks A."/>
            <person name="Storesund J.E."/>
            <person name="Kallscheuer N."/>
            <person name="Luecker S."/>
            <person name="Lage O.M."/>
            <person name="Pohl T."/>
            <person name="Merkel B.J."/>
            <person name="Hornburger P."/>
            <person name="Mueller R.-W."/>
            <person name="Bruemmer F."/>
            <person name="Labrenz M."/>
            <person name="Spormann A.M."/>
            <person name="Op den Camp H."/>
            <person name="Overmann J."/>
            <person name="Amann R."/>
            <person name="Jetten M.S.M."/>
            <person name="Mascher T."/>
            <person name="Medema M.H."/>
            <person name="Devos D.P."/>
            <person name="Kaster A.-K."/>
            <person name="Ovreas L."/>
            <person name="Rohde M."/>
            <person name="Galperin M.Y."/>
            <person name="Jogler C."/>
        </authorList>
    </citation>
    <scope>NUCLEOTIDE SEQUENCE [LARGE SCALE GENOMIC DNA]</scope>
    <source>
        <strain evidence="3 4">Pla175</strain>
    </source>
</reference>
<sequence length="288" mass="30042" precursor="true">MTRLLTTALTAALLCLPLIGPASPAAAADATAAAKKPAAIKPNHAKQMHALISSNKIVGAEIIGNGPDNPSVATISDVVMTKDGKGVYAIATVGATLGLGGNSIAIPVNALNCECRMVDGEKNCSVKIDKTAEQLEAAPEVSLEGYEDVTVASFVDRNNRFYGADAAETFASRDDMMCASKLTDAAVYCDSEEECGTLEALIVDAADHQAKYAIIGDGATLGIGEKYSAVPFEALNFKMDREGNVRVMINAEARVIGAAPKVTPSDYPELDKDAFRKDVSKALAATRS</sequence>
<name>A0A518D6L7_9BACT</name>
<gene>
    <name evidence="3" type="ORF">Pla175_04840</name>
</gene>
<feature type="domain" description="PRC-barrel" evidence="2">
    <location>
        <begin position="175"/>
        <end position="249"/>
    </location>
</feature>
<proteinExistence type="predicted"/>
<dbReference type="Pfam" id="PF05239">
    <property type="entry name" value="PRC"/>
    <property type="match status" value="1"/>
</dbReference>
<dbReference type="Proteomes" id="UP000317429">
    <property type="component" value="Chromosome"/>
</dbReference>
<feature type="chain" id="PRO_5021993160" evidence="1">
    <location>
        <begin position="28"/>
        <end position="288"/>
    </location>
</feature>
<keyword evidence="1" id="KW-0732">Signal</keyword>
<dbReference type="OrthoDB" id="258018at2"/>
<protein>
    <submittedName>
        <fullName evidence="3">PRC-barrel domain protein</fullName>
    </submittedName>
</protein>
<accession>A0A518D6L7</accession>
<organism evidence="3 4">
    <name type="scientific">Pirellulimonas nuda</name>
    <dbReference type="NCBI Taxonomy" id="2528009"/>
    <lineage>
        <taxon>Bacteria</taxon>
        <taxon>Pseudomonadati</taxon>
        <taxon>Planctomycetota</taxon>
        <taxon>Planctomycetia</taxon>
        <taxon>Pirellulales</taxon>
        <taxon>Lacipirellulaceae</taxon>
        <taxon>Pirellulimonas</taxon>
    </lineage>
</organism>
<evidence type="ECO:0000313" key="4">
    <source>
        <dbReference type="Proteomes" id="UP000317429"/>
    </source>
</evidence>
<dbReference type="PANTHER" id="PTHR36505:SF1">
    <property type="entry name" value="BLR1072 PROTEIN"/>
    <property type="match status" value="1"/>
</dbReference>
<dbReference type="Gene3D" id="2.30.30.240">
    <property type="entry name" value="PRC-barrel domain"/>
    <property type="match status" value="2"/>
</dbReference>
<dbReference type="AlphaFoldDB" id="A0A518D6L7"/>
<dbReference type="KEGG" id="pnd:Pla175_04840"/>